<feature type="domain" description="Thioredoxin" evidence="6">
    <location>
        <begin position="143"/>
        <end position="306"/>
    </location>
</feature>
<dbReference type="InterPro" id="IPR013766">
    <property type="entry name" value="Thioredoxin_domain"/>
</dbReference>
<evidence type="ECO:0000256" key="3">
    <source>
        <dbReference type="PIRSR" id="PIRSR603782-1"/>
    </source>
</evidence>
<reference evidence="7 8" key="1">
    <citation type="submission" date="2019-08" db="EMBL/GenBank/DDBJ databases">
        <authorList>
            <person name="Liang Q."/>
        </authorList>
    </citation>
    <scope>NUCLEOTIDE SEQUENCE [LARGE SCALE GENOMIC DNA]</scope>
    <source>
        <strain evidence="7 8">V1718</strain>
    </source>
</reference>
<name>A0A5B8XXG9_9DELT</name>
<keyword evidence="4" id="KW-1015">Disulfide bond</keyword>
<dbReference type="CDD" id="cd02968">
    <property type="entry name" value="SCO"/>
    <property type="match status" value="1"/>
</dbReference>
<feature type="binding site" evidence="3">
    <location>
        <position position="270"/>
    </location>
    <ligand>
        <name>Cu cation</name>
        <dbReference type="ChEBI" id="CHEBI:23378"/>
    </ligand>
</feature>
<evidence type="ECO:0000256" key="2">
    <source>
        <dbReference type="ARBA" id="ARBA00023008"/>
    </source>
</evidence>
<feature type="binding site" evidence="3">
    <location>
        <position position="181"/>
    </location>
    <ligand>
        <name>Cu cation</name>
        <dbReference type="ChEBI" id="CHEBI:23378"/>
    </ligand>
</feature>
<feature type="transmembrane region" description="Helical" evidence="5">
    <location>
        <begin position="69"/>
        <end position="92"/>
    </location>
</feature>
<evidence type="ECO:0000256" key="4">
    <source>
        <dbReference type="PIRSR" id="PIRSR603782-2"/>
    </source>
</evidence>
<comment type="similarity">
    <text evidence="1">Belongs to the SCO1/2 family.</text>
</comment>
<evidence type="ECO:0000256" key="1">
    <source>
        <dbReference type="ARBA" id="ARBA00010996"/>
    </source>
</evidence>
<dbReference type="SUPFAM" id="SSF52833">
    <property type="entry name" value="Thioredoxin-like"/>
    <property type="match status" value="1"/>
</dbReference>
<dbReference type="PROSITE" id="PS51352">
    <property type="entry name" value="THIOREDOXIN_2"/>
    <property type="match status" value="1"/>
</dbReference>
<keyword evidence="2 3" id="KW-0186">Copper</keyword>
<dbReference type="OrthoDB" id="9790194at2"/>
<feature type="transmembrane region" description="Helical" evidence="5">
    <location>
        <begin position="104"/>
        <end position="126"/>
    </location>
</feature>
<dbReference type="PANTHER" id="PTHR12151:SF25">
    <property type="entry name" value="LINALOOL DEHYDRATASE_ISOMERASE DOMAIN-CONTAINING PROTEIN"/>
    <property type="match status" value="1"/>
</dbReference>
<evidence type="ECO:0000313" key="8">
    <source>
        <dbReference type="Proteomes" id="UP000321595"/>
    </source>
</evidence>
<keyword evidence="5" id="KW-1133">Transmembrane helix</keyword>
<gene>
    <name evidence="7" type="ORF">FRD01_23285</name>
</gene>
<keyword evidence="8" id="KW-1185">Reference proteome</keyword>
<dbReference type="AlphaFoldDB" id="A0A5B8XXG9"/>
<evidence type="ECO:0000256" key="5">
    <source>
        <dbReference type="SAM" id="Phobius"/>
    </source>
</evidence>
<feature type="transmembrane region" description="Helical" evidence="5">
    <location>
        <begin position="12"/>
        <end position="39"/>
    </location>
</feature>
<feature type="binding site" evidence="3">
    <location>
        <position position="185"/>
    </location>
    <ligand>
        <name>Cu cation</name>
        <dbReference type="ChEBI" id="CHEBI:23378"/>
    </ligand>
</feature>
<evidence type="ECO:0000313" key="7">
    <source>
        <dbReference type="EMBL" id="QED30104.1"/>
    </source>
</evidence>
<dbReference type="Pfam" id="PF02630">
    <property type="entry name" value="SCO1-SenC"/>
    <property type="match status" value="1"/>
</dbReference>
<keyword evidence="3" id="KW-0479">Metal-binding</keyword>
<dbReference type="RefSeq" id="WP_146963494.1">
    <property type="nucleotide sequence ID" value="NZ_CP042467.1"/>
</dbReference>
<dbReference type="KEGG" id="bbae:FRD01_23285"/>
<dbReference type="GO" id="GO:0046872">
    <property type="term" value="F:metal ion binding"/>
    <property type="evidence" value="ECO:0007669"/>
    <property type="project" value="UniProtKB-KW"/>
</dbReference>
<dbReference type="InterPro" id="IPR036249">
    <property type="entry name" value="Thioredoxin-like_sf"/>
</dbReference>
<sequence length="308" mass="34695">MTIRPVHAFERLFSGHVFAAFMIGILVFATLFMSAILVIPVTETPFGAFVEDFKTWCFSYDPNAGTMNWAYVAVMILNPLMLVGIVAGIWWRPLNLAWRDARSSILKITAYSLVTVVGLSVGLYLLGPTEVPDQERPFPAERLRTAMPLPEFDLFNQEGERIRSEDLKDRVVIITAIYATCTDTCPMILTTLRKTLNTLSDEDLEKVTVVAITLDPENDTPEKLKKNADAHQLFAPRVNLVNGDKDTVNALLDNLNFARWTNPETGVIEHANMFILVDRNQTIAYRLSLGERHQNWLKTALKVLLAEV</sequence>
<dbReference type="Proteomes" id="UP000321595">
    <property type="component" value="Chromosome"/>
</dbReference>
<organism evidence="7 8">
    <name type="scientific">Microvenator marinus</name>
    <dbReference type="NCBI Taxonomy" id="2600177"/>
    <lineage>
        <taxon>Bacteria</taxon>
        <taxon>Deltaproteobacteria</taxon>
        <taxon>Bradymonadales</taxon>
        <taxon>Microvenatoraceae</taxon>
        <taxon>Microvenator</taxon>
    </lineage>
</organism>
<feature type="disulfide bond" description="Redox-active" evidence="4">
    <location>
        <begin position="181"/>
        <end position="185"/>
    </location>
</feature>
<dbReference type="PANTHER" id="PTHR12151">
    <property type="entry name" value="ELECTRON TRANSPORT PROTIN SCO1/SENC FAMILY MEMBER"/>
    <property type="match status" value="1"/>
</dbReference>
<protein>
    <submittedName>
        <fullName evidence="7">SCO family protein</fullName>
    </submittedName>
</protein>
<accession>A0A5B8XXG9</accession>
<dbReference type="InterPro" id="IPR003782">
    <property type="entry name" value="SCO1/SenC"/>
</dbReference>
<proteinExistence type="inferred from homology"/>
<dbReference type="EMBL" id="CP042467">
    <property type="protein sequence ID" value="QED30104.1"/>
    <property type="molecule type" value="Genomic_DNA"/>
</dbReference>
<keyword evidence="5" id="KW-0812">Transmembrane</keyword>
<evidence type="ECO:0000259" key="6">
    <source>
        <dbReference type="PROSITE" id="PS51352"/>
    </source>
</evidence>
<keyword evidence="5" id="KW-0472">Membrane</keyword>
<dbReference type="Gene3D" id="3.40.30.10">
    <property type="entry name" value="Glutaredoxin"/>
    <property type="match status" value="1"/>
</dbReference>